<keyword evidence="3" id="KW-1185">Reference proteome</keyword>
<dbReference type="EMBL" id="JBFDAA010000007">
    <property type="protein sequence ID" value="KAL1130786.1"/>
    <property type="molecule type" value="Genomic_DNA"/>
</dbReference>
<feature type="region of interest" description="Disordered" evidence="1">
    <location>
        <begin position="94"/>
        <end position="156"/>
    </location>
</feature>
<reference evidence="2 3" key="1">
    <citation type="submission" date="2024-07" db="EMBL/GenBank/DDBJ databases">
        <title>Chromosome-level genome assembly of the water stick insect Ranatra chinensis (Heteroptera: Nepidae).</title>
        <authorList>
            <person name="Liu X."/>
        </authorList>
    </citation>
    <scope>NUCLEOTIDE SEQUENCE [LARGE SCALE GENOMIC DNA]</scope>
    <source>
        <strain evidence="2">Cailab_2021Rc</strain>
        <tissue evidence="2">Muscle</tissue>
    </source>
</reference>
<evidence type="ECO:0000256" key="1">
    <source>
        <dbReference type="SAM" id="MobiDB-lite"/>
    </source>
</evidence>
<feature type="compositionally biased region" description="Basic and acidic residues" evidence="1">
    <location>
        <begin position="128"/>
        <end position="150"/>
    </location>
</feature>
<gene>
    <name evidence="2" type="ORF">AAG570_012027</name>
</gene>
<name>A0ABD0YHL4_9HEMI</name>
<accession>A0ABD0YHL4</accession>
<protein>
    <submittedName>
        <fullName evidence="2">Uncharacterized protein</fullName>
    </submittedName>
</protein>
<dbReference type="Proteomes" id="UP001558652">
    <property type="component" value="Unassembled WGS sequence"/>
</dbReference>
<comment type="caution">
    <text evidence="2">The sequence shown here is derived from an EMBL/GenBank/DDBJ whole genome shotgun (WGS) entry which is preliminary data.</text>
</comment>
<sequence length="156" mass="17948">MAPKRRNIFYQNKKQETTEIHTVEDGVRAPKRVLREQEAGDDGNMYVQLAILMDTCPGIRRCRSVRFCAAKDSPKWVNRNELWKFAEQQLRKRRGNVNMVAEPKPHQTGRKRQNMAKTGNDCCPQSLRGEDDVKASKHVLPEQKAGDDGNRQFAIL</sequence>
<organism evidence="2 3">
    <name type="scientific">Ranatra chinensis</name>
    <dbReference type="NCBI Taxonomy" id="642074"/>
    <lineage>
        <taxon>Eukaryota</taxon>
        <taxon>Metazoa</taxon>
        <taxon>Ecdysozoa</taxon>
        <taxon>Arthropoda</taxon>
        <taxon>Hexapoda</taxon>
        <taxon>Insecta</taxon>
        <taxon>Pterygota</taxon>
        <taxon>Neoptera</taxon>
        <taxon>Paraneoptera</taxon>
        <taxon>Hemiptera</taxon>
        <taxon>Heteroptera</taxon>
        <taxon>Panheteroptera</taxon>
        <taxon>Nepomorpha</taxon>
        <taxon>Nepidae</taxon>
        <taxon>Ranatrinae</taxon>
        <taxon>Ranatra</taxon>
    </lineage>
</organism>
<evidence type="ECO:0000313" key="3">
    <source>
        <dbReference type="Proteomes" id="UP001558652"/>
    </source>
</evidence>
<dbReference type="AlphaFoldDB" id="A0ABD0YHL4"/>
<evidence type="ECO:0000313" key="2">
    <source>
        <dbReference type="EMBL" id="KAL1130786.1"/>
    </source>
</evidence>
<proteinExistence type="predicted"/>